<evidence type="ECO:0000313" key="1">
    <source>
        <dbReference type="EMBL" id="TLP40544.1"/>
    </source>
</evidence>
<dbReference type="PANTHER" id="PTHR39327:SF1">
    <property type="entry name" value="BLR5470 PROTEIN"/>
    <property type="match status" value="1"/>
</dbReference>
<name>A0A5R8Y397_9BACT</name>
<dbReference type="Gene3D" id="3.10.620.30">
    <property type="match status" value="1"/>
</dbReference>
<dbReference type="AlphaFoldDB" id="A0A5R8Y397"/>
<organism evidence="1 2">
    <name type="scientific">Arcobacter arenosus</name>
    <dbReference type="NCBI Taxonomy" id="2576037"/>
    <lineage>
        <taxon>Bacteria</taxon>
        <taxon>Pseudomonadati</taxon>
        <taxon>Campylobacterota</taxon>
        <taxon>Epsilonproteobacteria</taxon>
        <taxon>Campylobacterales</taxon>
        <taxon>Arcobacteraceae</taxon>
        <taxon>Arcobacter</taxon>
    </lineage>
</organism>
<comment type="caution">
    <text evidence="1">The sequence shown here is derived from an EMBL/GenBank/DDBJ whole genome shotgun (WGS) entry which is preliminary data.</text>
</comment>
<dbReference type="Pfam" id="PF06035">
    <property type="entry name" value="Peptidase_C93"/>
    <property type="match status" value="1"/>
</dbReference>
<dbReference type="Proteomes" id="UP000308901">
    <property type="component" value="Unassembled WGS sequence"/>
</dbReference>
<dbReference type="EMBL" id="VANU01000001">
    <property type="protein sequence ID" value="TLP40544.1"/>
    <property type="molecule type" value="Genomic_DNA"/>
</dbReference>
<protein>
    <submittedName>
        <fullName evidence="1">Uncharacterized protein</fullName>
    </submittedName>
</protein>
<dbReference type="RefSeq" id="WP_138150834.1">
    <property type="nucleotide sequence ID" value="NZ_CBDDKQ010000002.1"/>
</dbReference>
<reference evidence="1 2" key="1">
    <citation type="submission" date="2019-05" db="EMBL/GenBank/DDBJ databases">
        <title>Arcobacter sp. nov., isolated from sea sediment.</title>
        <authorList>
            <person name="Kim W."/>
        </authorList>
    </citation>
    <scope>NUCLEOTIDE SEQUENCE [LARGE SCALE GENOMIC DNA]</scope>
    <source>
        <strain evidence="1 2">CAU 1517</strain>
    </source>
</reference>
<proteinExistence type="predicted"/>
<gene>
    <name evidence="1" type="ORF">FDK22_00590</name>
</gene>
<dbReference type="OrthoDB" id="5401788at2"/>
<evidence type="ECO:0000313" key="2">
    <source>
        <dbReference type="Proteomes" id="UP000308901"/>
    </source>
</evidence>
<dbReference type="PANTHER" id="PTHR39327">
    <property type="match status" value="1"/>
</dbReference>
<keyword evidence="2" id="KW-1185">Reference proteome</keyword>
<dbReference type="InterPro" id="IPR010319">
    <property type="entry name" value="Transglutaminase-like_Cys_pept"/>
</dbReference>
<sequence length="216" mass="25310">MKNLLLIILLTTTLLFSSTLEDLKITDDDFIKISHSSQKNNIFERINDLIQLKKSLSDVDDDFIKLNEVNDFYNTYPYISDETIYNKKDYWATRKEFIIKGAGDCEDFVIAKYFTLIEVGVDESKLSVIHNLHNNEYHLVLGYQEEPHSELFILDSINKEILPLTKREDILVLHTLETIDLNNKEIDILSDIKNLSNYKWTKIYLSSKNKKIKLIN</sequence>
<accession>A0A5R8Y397</accession>